<gene>
    <name evidence="6" type="ORF">OFLC_LOCUS6196</name>
</gene>
<dbReference type="WBParaSite" id="OFLC_0000619401-mRNA-1">
    <property type="protein sequence ID" value="OFLC_0000619401-mRNA-1"/>
    <property type="gene ID" value="OFLC_0000619401"/>
</dbReference>
<proteinExistence type="predicted"/>
<dbReference type="EMBL" id="UZAJ01005758">
    <property type="protein sequence ID" value="VDO45746.1"/>
    <property type="molecule type" value="Genomic_DNA"/>
</dbReference>
<dbReference type="PANTHER" id="PTHR12268">
    <property type="entry name" value="E3 UBIQUITIN-PROTEIN LIGASE KCMF1"/>
    <property type="match status" value="1"/>
</dbReference>
<evidence type="ECO:0000256" key="3">
    <source>
        <dbReference type="ARBA" id="ARBA00022490"/>
    </source>
</evidence>
<dbReference type="AlphaFoldDB" id="A0A183HFD3"/>
<evidence type="ECO:0000313" key="8">
    <source>
        <dbReference type="WBParaSite" id="OFLC_0000619401-mRNA-1"/>
    </source>
</evidence>
<dbReference type="InterPro" id="IPR002017">
    <property type="entry name" value="Spectrin_repeat"/>
</dbReference>
<dbReference type="Gene3D" id="1.20.58.60">
    <property type="match status" value="2"/>
</dbReference>
<keyword evidence="3" id="KW-0963">Cytoplasm</keyword>
<comment type="subcellular location">
    <subcellularLocation>
        <location evidence="1">Cell membrane</location>
        <topology evidence="1">Peripheral membrane protein</topology>
        <orientation evidence="1">Cytoplasmic side</orientation>
    </subcellularLocation>
    <subcellularLocation>
        <location evidence="2">Cytoplasm</location>
    </subcellularLocation>
</comment>
<reference evidence="8" key="1">
    <citation type="submission" date="2016-06" db="UniProtKB">
        <authorList>
            <consortium name="WormBaseParasite"/>
        </authorList>
    </citation>
    <scope>IDENTIFICATION</scope>
</reference>
<dbReference type="SMART" id="SM00150">
    <property type="entry name" value="SPEC"/>
    <property type="match status" value="2"/>
</dbReference>
<keyword evidence="5" id="KW-0206">Cytoskeleton</keyword>
<evidence type="ECO:0000256" key="1">
    <source>
        <dbReference type="ARBA" id="ARBA00004413"/>
    </source>
</evidence>
<dbReference type="Pfam" id="PF00435">
    <property type="entry name" value="Spectrin"/>
    <property type="match status" value="1"/>
</dbReference>
<reference evidence="6 7" key="2">
    <citation type="submission" date="2018-11" db="EMBL/GenBank/DDBJ databases">
        <authorList>
            <consortium name="Pathogen Informatics"/>
        </authorList>
    </citation>
    <scope>NUCLEOTIDE SEQUENCE [LARGE SCALE GENOMIC DNA]</scope>
</reference>
<sequence length="415" mass="47105">MIRYNSSAPEVDPDYVRKQLKNQKQMNEDIAIMKARLRDAAADAHKIVRALGGEANGQDLLLGSRIETGRALSADVAQLGDERLARLEQALALCLEIDQSFGELHSWLESMENEIENCPPVTTGHQRDQLMQQQIHNTQLQHSVISHKSLMDRFHKNVSALSELCGPEDEIQLQKIAEGLDERFFTAKDAIRQRAEALETAIEQSSQFTDRLDIVLANLDGIAMQIRNSEAIPADLERIKSQIMDNHSLVEQLKHKEGILRSVMENAKEILMHARPNDTGSAEINIKIKELDALWEELTKGVTTRENILEVTLVKAERFWYELKSCQEAIKELRLRIEGIQPALGEPTIIEQQRNTLLTIKSEMGEMKPKFMDKLRSVGHDLCDMVAEEEKAHVEQQMNEVEGDWIAVTSMCTRK</sequence>
<keyword evidence="7" id="KW-1185">Reference proteome</keyword>
<dbReference type="STRING" id="387005.A0A183HFD3"/>
<accession>A0A183HFD3</accession>
<dbReference type="InterPro" id="IPR018159">
    <property type="entry name" value="Spectrin/alpha-actinin"/>
</dbReference>
<evidence type="ECO:0000256" key="2">
    <source>
        <dbReference type="ARBA" id="ARBA00004496"/>
    </source>
</evidence>
<evidence type="ECO:0000313" key="7">
    <source>
        <dbReference type="Proteomes" id="UP000267606"/>
    </source>
</evidence>
<organism evidence="8">
    <name type="scientific">Onchocerca flexuosa</name>
    <dbReference type="NCBI Taxonomy" id="387005"/>
    <lineage>
        <taxon>Eukaryota</taxon>
        <taxon>Metazoa</taxon>
        <taxon>Ecdysozoa</taxon>
        <taxon>Nematoda</taxon>
        <taxon>Chromadorea</taxon>
        <taxon>Rhabditida</taxon>
        <taxon>Spirurina</taxon>
        <taxon>Spiruromorpha</taxon>
        <taxon>Filarioidea</taxon>
        <taxon>Onchocercidae</taxon>
        <taxon>Onchocerca</taxon>
    </lineage>
</organism>
<dbReference type="InterPro" id="IPR050774">
    <property type="entry name" value="KCMF1/Dystrophin"/>
</dbReference>
<dbReference type="SUPFAM" id="SSF46966">
    <property type="entry name" value="Spectrin repeat"/>
    <property type="match status" value="3"/>
</dbReference>
<evidence type="ECO:0000256" key="4">
    <source>
        <dbReference type="ARBA" id="ARBA00022837"/>
    </source>
</evidence>
<name>A0A183HFD3_9BILA</name>
<dbReference type="PANTHER" id="PTHR12268:SF14">
    <property type="entry name" value="DYSTROPHIN-1"/>
    <property type="match status" value="1"/>
</dbReference>
<evidence type="ECO:0000313" key="6">
    <source>
        <dbReference type="EMBL" id="VDO45746.1"/>
    </source>
</evidence>
<keyword evidence="4" id="KW-0106">Calcium</keyword>
<evidence type="ECO:0000256" key="5">
    <source>
        <dbReference type="ARBA" id="ARBA00023212"/>
    </source>
</evidence>
<dbReference type="Proteomes" id="UP000267606">
    <property type="component" value="Unassembled WGS sequence"/>
</dbReference>
<dbReference type="GO" id="GO:0005886">
    <property type="term" value="C:plasma membrane"/>
    <property type="evidence" value="ECO:0007669"/>
    <property type="project" value="TreeGrafter"/>
</dbReference>
<protein>
    <submittedName>
        <fullName evidence="8">Spectrin repeat-containing domain protein</fullName>
    </submittedName>
</protein>